<dbReference type="OrthoDB" id="1014512at2"/>
<dbReference type="RefSeq" id="WP_116678274.1">
    <property type="nucleotide sequence ID" value="NZ_JBGXZY010000027.1"/>
</dbReference>
<gene>
    <name evidence="2" type="ORF">C7382_1016</name>
</gene>
<dbReference type="AlphaFoldDB" id="A0A2U1FSP9"/>
<keyword evidence="3" id="KW-1185">Reference proteome</keyword>
<keyword evidence="1" id="KW-0472">Membrane</keyword>
<evidence type="ECO:0000313" key="3">
    <source>
        <dbReference type="Proteomes" id="UP000245462"/>
    </source>
</evidence>
<comment type="caution">
    <text evidence="2">The sequence shown here is derived from an EMBL/GenBank/DDBJ whole genome shotgun (WGS) entry which is preliminary data.</text>
</comment>
<keyword evidence="1" id="KW-0812">Transmembrane</keyword>
<organism evidence="2 3">
    <name type="scientific">Porphyromonas loveana</name>
    <dbReference type="NCBI Taxonomy" id="1884669"/>
    <lineage>
        <taxon>Bacteria</taxon>
        <taxon>Pseudomonadati</taxon>
        <taxon>Bacteroidota</taxon>
        <taxon>Bacteroidia</taxon>
        <taxon>Bacteroidales</taxon>
        <taxon>Porphyromonadaceae</taxon>
        <taxon>Porphyromonas</taxon>
    </lineage>
</organism>
<evidence type="ECO:0000313" key="2">
    <source>
        <dbReference type="EMBL" id="PVZ15080.1"/>
    </source>
</evidence>
<proteinExistence type="predicted"/>
<keyword evidence="1" id="KW-1133">Transmembrane helix</keyword>
<feature type="transmembrane region" description="Helical" evidence="1">
    <location>
        <begin position="70"/>
        <end position="89"/>
    </location>
</feature>
<dbReference type="Proteomes" id="UP000245462">
    <property type="component" value="Unassembled WGS sequence"/>
</dbReference>
<protein>
    <submittedName>
        <fullName evidence="2">Uncharacterized protein</fullName>
    </submittedName>
</protein>
<accession>A0A2U1FSP9</accession>
<dbReference type="EMBL" id="QEKY01000001">
    <property type="protein sequence ID" value="PVZ15080.1"/>
    <property type="molecule type" value="Genomic_DNA"/>
</dbReference>
<name>A0A2U1FSP9_9PORP</name>
<sequence length="129" mass="14466">MFMKLFDDIYKMITLRLEGAAYTAADEVARLIAKLALVVLSVLMAFLIILFLSVALGFGFGRWFGIGEAGGFFVVLGIYVVVALVSHLCRNKIRAFLHNMLAREVLEIADRHKSRKADFAEKNNQETQP</sequence>
<evidence type="ECO:0000256" key="1">
    <source>
        <dbReference type="SAM" id="Phobius"/>
    </source>
</evidence>
<reference evidence="2 3" key="1">
    <citation type="submission" date="2018-04" db="EMBL/GenBank/DDBJ databases">
        <title>Genomic Encyclopedia of Type Strains, Phase IV (KMG-IV): sequencing the most valuable type-strain genomes for metagenomic binning, comparative biology and taxonomic classification.</title>
        <authorList>
            <person name="Goeker M."/>
        </authorList>
    </citation>
    <scope>NUCLEOTIDE SEQUENCE [LARGE SCALE GENOMIC DNA]</scope>
    <source>
        <strain evidence="2 3">DSM 28520</strain>
    </source>
</reference>
<feature type="transmembrane region" description="Helical" evidence="1">
    <location>
        <begin position="35"/>
        <end position="58"/>
    </location>
</feature>